<keyword evidence="1" id="KW-1133">Transmembrane helix</keyword>
<evidence type="ECO:0008006" key="4">
    <source>
        <dbReference type="Google" id="ProtNLM"/>
    </source>
</evidence>
<dbReference type="RefSeq" id="WP_200793502.1">
    <property type="nucleotide sequence ID" value="NZ_FRAJ01000011.1"/>
</dbReference>
<accession>A0A1M6QF67</accession>
<keyword evidence="1" id="KW-0472">Membrane</keyword>
<keyword evidence="1" id="KW-0812">Transmembrane</keyword>
<dbReference type="EMBL" id="FRAJ01000011">
    <property type="protein sequence ID" value="SHK18902.1"/>
    <property type="molecule type" value="Genomic_DNA"/>
</dbReference>
<reference evidence="2 3" key="1">
    <citation type="submission" date="2016-11" db="EMBL/GenBank/DDBJ databases">
        <authorList>
            <person name="Jaros S."/>
            <person name="Januszkiewicz K."/>
            <person name="Wedrychowicz H."/>
        </authorList>
    </citation>
    <scope>NUCLEOTIDE SEQUENCE [LARGE SCALE GENOMIC DNA]</scope>
    <source>
        <strain evidence="2 3">DSM 14501</strain>
    </source>
</reference>
<sequence length="98" mass="11280">MKNILKKIVIILLFLFIMSFIIIEGLIINEGRLDDDINSENIDYIIILGARLYGSTPSPALYERLNKAYEYAVKNKKLKIVVTGVDKGKMKMFQKLKQ</sequence>
<proteinExistence type="predicted"/>
<feature type="transmembrane region" description="Helical" evidence="1">
    <location>
        <begin position="7"/>
        <end position="28"/>
    </location>
</feature>
<keyword evidence="3" id="KW-1185">Reference proteome</keyword>
<gene>
    <name evidence="2" type="ORF">SAMN02745883_01477</name>
</gene>
<evidence type="ECO:0000313" key="3">
    <source>
        <dbReference type="Proteomes" id="UP000184082"/>
    </source>
</evidence>
<dbReference type="Proteomes" id="UP000184082">
    <property type="component" value="Unassembled WGS sequence"/>
</dbReference>
<protein>
    <recommendedName>
        <fullName evidence="4">DUF218 domain-containing protein</fullName>
    </recommendedName>
</protein>
<name>A0A1M6QF67_9FIRM</name>
<dbReference type="STRING" id="1121266.SAMN02745883_01477"/>
<dbReference type="AlphaFoldDB" id="A0A1M6QF67"/>
<organism evidence="2 3">
    <name type="scientific">Caminicella sporogenes DSM 14501</name>
    <dbReference type="NCBI Taxonomy" id="1121266"/>
    <lineage>
        <taxon>Bacteria</taxon>
        <taxon>Bacillati</taxon>
        <taxon>Bacillota</taxon>
        <taxon>Clostridia</taxon>
        <taxon>Peptostreptococcales</taxon>
        <taxon>Caminicellaceae</taxon>
        <taxon>Caminicella</taxon>
    </lineage>
</organism>
<evidence type="ECO:0000313" key="2">
    <source>
        <dbReference type="EMBL" id="SHK18902.1"/>
    </source>
</evidence>
<evidence type="ECO:0000256" key="1">
    <source>
        <dbReference type="SAM" id="Phobius"/>
    </source>
</evidence>